<dbReference type="AlphaFoldDB" id="A0A9N7W204"/>
<protein>
    <submittedName>
        <fullName evidence="2">Uncharacterized protein</fullName>
    </submittedName>
</protein>
<comment type="caution">
    <text evidence="2">The sequence shown here is derived from an EMBL/GenBank/DDBJ whole genome shotgun (WGS) entry which is preliminary data.</text>
</comment>
<evidence type="ECO:0000256" key="1">
    <source>
        <dbReference type="SAM" id="MobiDB-lite"/>
    </source>
</evidence>
<reference evidence="2" key="1">
    <citation type="submission" date="2020-03" db="EMBL/GenBank/DDBJ databases">
        <authorList>
            <person name="Weist P."/>
        </authorList>
    </citation>
    <scope>NUCLEOTIDE SEQUENCE</scope>
</reference>
<dbReference type="EMBL" id="CADEAL010004430">
    <property type="protein sequence ID" value="CAB1459413.1"/>
    <property type="molecule type" value="Genomic_DNA"/>
</dbReference>
<evidence type="ECO:0000313" key="3">
    <source>
        <dbReference type="Proteomes" id="UP001153269"/>
    </source>
</evidence>
<gene>
    <name evidence="2" type="ORF">PLEPLA_LOCUS47250</name>
</gene>
<evidence type="ECO:0000313" key="2">
    <source>
        <dbReference type="EMBL" id="CAB1459413.1"/>
    </source>
</evidence>
<dbReference type="Proteomes" id="UP001153269">
    <property type="component" value="Unassembled WGS sequence"/>
</dbReference>
<name>A0A9N7W204_PLEPL</name>
<organism evidence="2 3">
    <name type="scientific">Pleuronectes platessa</name>
    <name type="common">European plaice</name>
    <dbReference type="NCBI Taxonomy" id="8262"/>
    <lineage>
        <taxon>Eukaryota</taxon>
        <taxon>Metazoa</taxon>
        <taxon>Chordata</taxon>
        <taxon>Craniata</taxon>
        <taxon>Vertebrata</taxon>
        <taxon>Euteleostomi</taxon>
        <taxon>Actinopterygii</taxon>
        <taxon>Neopterygii</taxon>
        <taxon>Teleostei</taxon>
        <taxon>Neoteleostei</taxon>
        <taxon>Acanthomorphata</taxon>
        <taxon>Carangaria</taxon>
        <taxon>Pleuronectiformes</taxon>
        <taxon>Pleuronectoidei</taxon>
        <taxon>Pleuronectidae</taxon>
        <taxon>Pleuronectes</taxon>
    </lineage>
</organism>
<keyword evidence="3" id="KW-1185">Reference proteome</keyword>
<sequence>IYTELVNPRHCSSFSITPCPCAGHQMTSSPPEELSSFFISAAAWLSPGQQPATQGEGTSACLRIRDRLGSPSVCQALRLDPARRRSAPSLLFCGGRRDLICGIVCAILVRKTGGDRGKCREGMIGNRNIPAYNNKPCVCIFVINFICVRGCYQSRDGTAVENLIPRVHSEKRGTVNDPVRLTAGQQPRPYEPRRTTTPPGLSRR</sequence>
<proteinExistence type="predicted"/>
<feature type="region of interest" description="Disordered" evidence="1">
    <location>
        <begin position="174"/>
        <end position="204"/>
    </location>
</feature>
<accession>A0A9N7W204</accession>
<feature type="non-terminal residue" evidence="2">
    <location>
        <position position="1"/>
    </location>
</feature>
<feature type="compositionally biased region" description="Low complexity" evidence="1">
    <location>
        <begin position="195"/>
        <end position="204"/>
    </location>
</feature>